<dbReference type="AlphaFoldDB" id="A0A5E4N5S5"/>
<dbReference type="InterPro" id="IPR019787">
    <property type="entry name" value="Znf_PHD-finger"/>
</dbReference>
<dbReference type="EMBL" id="CABPRJ010001453">
    <property type="protein sequence ID" value="VVC37722.1"/>
    <property type="molecule type" value="Genomic_DNA"/>
</dbReference>
<evidence type="ECO:0000256" key="1">
    <source>
        <dbReference type="ARBA" id="ARBA00004123"/>
    </source>
</evidence>
<comment type="similarity">
    <text evidence="2">Belongs to the ING family.</text>
</comment>
<dbReference type="GO" id="GO:0005634">
    <property type="term" value="C:nucleus"/>
    <property type="evidence" value="ECO:0007669"/>
    <property type="project" value="UniProtKB-SubCell"/>
</dbReference>
<keyword evidence="6" id="KW-0539">Nucleus</keyword>
<feature type="domain" description="PHD-type" evidence="10">
    <location>
        <begin position="161"/>
        <end position="212"/>
    </location>
</feature>
<dbReference type="PROSITE" id="PS01359">
    <property type="entry name" value="ZF_PHD_1"/>
    <property type="match status" value="1"/>
</dbReference>
<feature type="site" description="Histone H3K4me3 binding" evidence="7">
    <location>
        <position position="188"/>
    </location>
</feature>
<evidence type="ECO:0000313" key="12">
    <source>
        <dbReference type="Proteomes" id="UP000325440"/>
    </source>
</evidence>
<evidence type="ECO:0000256" key="2">
    <source>
        <dbReference type="ARBA" id="ARBA00010210"/>
    </source>
</evidence>
<keyword evidence="5 8" id="KW-0862">Zinc</keyword>
<feature type="binding site" evidence="8">
    <location>
        <position position="164"/>
    </location>
    <ligand>
        <name>Zn(2+)</name>
        <dbReference type="ChEBI" id="CHEBI:29105"/>
        <label>1</label>
    </ligand>
</feature>
<dbReference type="GO" id="GO:0008270">
    <property type="term" value="F:zinc ion binding"/>
    <property type="evidence" value="ECO:0007669"/>
    <property type="project" value="UniProtKB-KW"/>
</dbReference>
<reference evidence="11 12" key="1">
    <citation type="submission" date="2019-08" db="EMBL/GenBank/DDBJ databases">
        <authorList>
            <person name="Alioto T."/>
            <person name="Alioto T."/>
            <person name="Gomez Garrido J."/>
        </authorList>
    </citation>
    <scope>NUCLEOTIDE SEQUENCE [LARGE SCALE GENOMIC DNA]</scope>
</reference>
<accession>A0A5E4N5S5</accession>
<evidence type="ECO:0000256" key="5">
    <source>
        <dbReference type="ARBA" id="ARBA00022833"/>
    </source>
</evidence>
<dbReference type="PROSITE" id="PS50016">
    <property type="entry name" value="ZF_PHD_2"/>
    <property type="match status" value="1"/>
</dbReference>
<sequence length="212" mass="24544">MSTKSDLNKLHIPNCRCNTINKFKLFNAVLSNCEHRSVNKVIKNVINNVIKTALAVKDVKIKKPFLTTLYDLSISSDESEIDGEITFHENKNASFTLESNDTYRPKLKQKTKKRKFVEEKDEQAMYLASDRLPSSPLTKKQKRKHIKTIKSTQKSQQKEEILYCYCRSPYDSELPMIACDRPGCVVEWYHFKCVGIVAAPKGKWYCPECRNK</sequence>
<evidence type="ECO:0000256" key="3">
    <source>
        <dbReference type="ARBA" id="ARBA00022723"/>
    </source>
</evidence>
<evidence type="ECO:0000259" key="10">
    <source>
        <dbReference type="PROSITE" id="PS50016"/>
    </source>
</evidence>
<dbReference type="Pfam" id="PF00628">
    <property type="entry name" value="PHD"/>
    <property type="match status" value="1"/>
</dbReference>
<evidence type="ECO:0000256" key="9">
    <source>
        <dbReference type="PROSITE-ProRule" id="PRU00146"/>
    </source>
</evidence>
<evidence type="ECO:0000256" key="6">
    <source>
        <dbReference type="ARBA" id="ARBA00023242"/>
    </source>
</evidence>
<feature type="binding site" evidence="8">
    <location>
        <position position="193"/>
    </location>
    <ligand>
        <name>Zn(2+)</name>
        <dbReference type="ChEBI" id="CHEBI:29105"/>
        <label>1</label>
    </ligand>
</feature>
<feature type="binding site" evidence="8">
    <location>
        <position position="190"/>
    </location>
    <ligand>
        <name>Zn(2+)</name>
        <dbReference type="ChEBI" id="CHEBI:29105"/>
        <label>1</label>
    </ligand>
</feature>
<dbReference type="InterPro" id="IPR019786">
    <property type="entry name" value="Zinc_finger_PHD-type_CS"/>
</dbReference>
<organism evidence="11 12">
    <name type="scientific">Cinara cedri</name>
    <dbReference type="NCBI Taxonomy" id="506608"/>
    <lineage>
        <taxon>Eukaryota</taxon>
        <taxon>Metazoa</taxon>
        <taxon>Ecdysozoa</taxon>
        <taxon>Arthropoda</taxon>
        <taxon>Hexapoda</taxon>
        <taxon>Insecta</taxon>
        <taxon>Pterygota</taxon>
        <taxon>Neoptera</taxon>
        <taxon>Paraneoptera</taxon>
        <taxon>Hemiptera</taxon>
        <taxon>Sternorrhyncha</taxon>
        <taxon>Aphidomorpha</taxon>
        <taxon>Aphidoidea</taxon>
        <taxon>Aphididae</taxon>
        <taxon>Lachninae</taxon>
        <taxon>Cinara</taxon>
    </lineage>
</organism>
<evidence type="ECO:0000256" key="4">
    <source>
        <dbReference type="ARBA" id="ARBA00022771"/>
    </source>
</evidence>
<keyword evidence="3 8" id="KW-0479">Metal-binding</keyword>
<feature type="binding site" evidence="8">
    <location>
        <position position="206"/>
    </location>
    <ligand>
        <name>Zn(2+)</name>
        <dbReference type="ChEBI" id="CHEBI:29105"/>
        <label>2</label>
    </ligand>
</feature>
<feature type="site" description="Histone H3K4me3 binding" evidence="7">
    <location>
        <position position="163"/>
    </location>
</feature>
<gene>
    <name evidence="11" type="ORF">CINCED_3A006847</name>
</gene>
<feature type="binding site" evidence="8">
    <location>
        <position position="179"/>
    </location>
    <ligand>
        <name>Zn(2+)</name>
        <dbReference type="ChEBI" id="CHEBI:29105"/>
        <label>2</label>
    </ligand>
</feature>
<keyword evidence="4 9" id="KW-0863">Zinc-finger</keyword>
<name>A0A5E4N5S5_9HEMI</name>
<dbReference type="Gene3D" id="3.30.40.10">
    <property type="entry name" value="Zinc/RING finger domain, C3HC4 (zinc finger)"/>
    <property type="match status" value="1"/>
</dbReference>
<evidence type="ECO:0000256" key="8">
    <source>
        <dbReference type="PIRSR" id="PIRSR628651-51"/>
    </source>
</evidence>
<feature type="site" description="Histone H3K4me3 binding" evidence="7">
    <location>
        <position position="180"/>
    </location>
</feature>
<protein>
    <submittedName>
        <fullName evidence="11">Zinc finger, PHD-finger,Zinc finger, PHD-type,Zinc finger, FYVE/PHD-type,Zinc finger, PHD-type</fullName>
    </submittedName>
</protein>
<evidence type="ECO:0000256" key="7">
    <source>
        <dbReference type="PIRSR" id="PIRSR628651-50"/>
    </source>
</evidence>
<dbReference type="InterPro" id="IPR011011">
    <property type="entry name" value="Znf_FYVE_PHD"/>
</dbReference>
<comment type="subcellular location">
    <subcellularLocation>
        <location evidence="1">Nucleus</location>
    </subcellularLocation>
</comment>
<dbReference type="PANTHER" id="PTHR10333">
    <property type="entry name" value="INHIBITOR OF GROWTH PROTEIN"/>
    <property type="match status" value="1"/>
</dbReference>
<dbReference type="InterPro" id="IPR028651">
    <property type="entry name" value="ING_fam"/>
</dbReference>
<feature type="binding site" evidence="8">
    <location>
        <position position="209"/>
    </location>
    <ligand>
        <name>Zn(2+)</name>
        <dbReference type="ChEBI" id="CHEBI:29105"/>
        <label>2</label>
    </ligand>
</feature>
<dbReference type="InterPro" id="IPR001965">
    <property type="entry name" value="Znf_PHD"/>
</dbReference>
<dbReference type="InterPro" id="IPR013083">
    <property type="entry name" value="Znf_RING/FYVE/PHD"/>
</dbReference>
<keyword evidence="12" id="KW-1185">Reference proteome</keyword>
<feature type="binding site" evidence="8">
    <location>
        <position position="166"/>
    </location>
    <ligand>
        <name>Zn(2+)</name>
        <dbReference type="ChEBI" id="CHEBI:29105"/>
        <label>1</label>
    </ligand>
</feature>
<dbReference type="OrthoDB" id="6629535at2759"/>
<feature type="binding site" evidence="8">
    <location>
        <position position="184"/>
    </location>
    <ligand>
        <name>Zn(2+)</name>
        <dbReference type="ChEBI" id="CHEBI:29105"/>
        <label>2</label>
    </ligand>
</feature>
<dbReference type="Proteomes" id="UP000325440">
    <property type="component" value="Unassembled WGS sequence"/>
</dbReference>
<dbReference type="SUPFAM" id="SSF57903">
    <property type="entry name" value="FYVE/PHD zinc finger"/>
    <property type="match status" value="1"/>
</dbReference>
<dbReference type="SMART" id="SM00249">
    <property type="entry name" value="PHD"/>
    <property type="match status" value="1"/>
</dbReference>
<dbReference type="CDD" id="cd15505">
    <property type="entry name" value="PHD_ING"/>
    <property type="match status" value="1"/>
</dbReference>
<feature type="site" description="Histone H3K4me3 binding" evidence="7">
    <location>
        <position position="176"/>
    </location>
</feature>
<evidence type="ECO:0000313" key="11">
    <source>
        <dbReference type="EMBL" id="VVC37722.1"/>
    </source>
</evidence>
<proteinExistence type="inferred from homology"/>